<feature type="compositionally biased region" description="Low complexity" evidence="1">
    <location>
        <begin position="89"/>
        <end position="102"/>
    </location>
</feature>
<gene>
    <name evidence="3" type="primary">ND2</name>
</gene>
<name>A0A0S2IAA4_9TELE</name>
<geneLocation type="mitochondrion" evidence="3"/>
<protein>
    <submittedName>
        <fullName evidence="3">NADH dehydrogenase subunit 2</fullName>
    </submittedName>
</protein>
<feature type="domain" description="NADH dehydrogenase subunit 2 C-terminal" evidence="2">
    <location>
        <begin position="287"/>
        <end position="340"/>
    </location>
</feature>
<dbReference type="Pfam" id="PF06444">
    <property type="entry name" value="NADH_dehy_S2_C"/>
    <property type="match status" value="1"/>
</dbReference>
<organism evidence="3">
    <name type="scientific">Tetraodon lineatus</name>
    <dbReference type="NCBI Taxonomy" id="1220758"/>
    <lineage>
        <taxon>Eukaryota</taxon>
        <taxon>Metazoa</taxon>
        <taxon>Chordata</taxon>
        <taxon>Craniata</taxon>
        <taxon>Vertebrata</taxon>
        <taxon>Euteleostomi</taxon>
        <taxon>Actinopterygii</taxon>
        <taxon>Neopterygii</taxon>
        <taxon>Teleostei</taxon>
        <taxon>Neoteleostei</taxon>
        <taxon>Acanthomorphata</taxon>
        <taxon>Eupercaria</taxon>
        <taxon>Tetraodontiformes</taxon>
        <taxon>Tetradontoidea</taxon>
        <taxon>Tetraodontidae</taxon>
        <taxon>Tetraodon</taxon>
    </lineage>
</organism>
<feature type="compositionally biased region" description="Polar residues" evidence="1">
    <location>
        <begin position="75"/>
        <end position="88"/>
    </location>
</feature>
<feature type="region of interest" description="Disordered" evidence="1">
    <location>
        <begin position="40"/>
        <end position="111"/>
    </location>
</feature>
<dbReference type="GeneID" id="26377009"/>
<evidence type="ECO:0000313" key="3">
    <source>
        <dbReference type="EMBL" id="ALO20450.1"/>
    </source>
</evidence>
<dbReference type="RefSeq" id="YP_009184111.1">
    <property type="nucleotide sequence ID" value="NC_028551.1"/>
</dbReference>
<proteinExistence type="predicted"/>
<dbReference type="AlphaFoldDB" id="A0A0S2IAA4"/>
<dbReference type="CTD" id="4536"/>
<accession>A0A0S2IAA4</accession>
<evidence type="ECO:0000256" key="1">
    <source>
        <dbReference type="SAM" id="MobiDB-lite"/>
    </source>
</evidence>
<evidence type="ECO:0000259" key="2">
    <source>
        <dbReference type="Pfam" id="PF06444"/>
    </source>
</evidence>
<keyword evidence="3" id="KW-0496">Mitochondrion</keyword>
<reference evidence="3" key="1">
    <citation type="submission" date="2015-09" db="EMBL/GenBank/DDBJ databases">
        <title>Complete mitochondrial DNA sequence of Tetraodon lineatus (Linnaeus, 1758).</title>
        <authorList>
            <person name="Zhang Q."/>
            <person name="Gong X.L."/>
        </authorList>
    </citation>
    <scope>NUCLEOTIDE SEQUENCE</scope>
</reference>
<dbReference type="GO" id="GO:0005739">
    <property type="term" value="C:mitochondrion"/>
    <property type="evidence" value="ECO:0007669"/>
    <property type="project" value="GOC"/>
</dbReference>
<dbReference type="GO" id="GO:0006120">
    <property type="term" value="P:mitochondrial electron transport, NADH to ubiquinone"/>
    <property type="evidence" value="ECO:0007669"/>
    <property type="project" value="InterPro"/>
</dbReference>
<feature type="compositionally biased region" description="Low complexity" evidence="1">
    <location>
        <begin position="64"/>
        <end position="74"/>
    </location>
</feature>
<feature type="compositionally biased region" description="Polar residues" evidence="1">
    <location>
        <begin position="40"/>
        <end position="63"/>
    </location>
</feature>
<feature type="region of interest" description="Disordered" evidence="1">
    <location>
        <begin position="215"/>
        <end position="236"/>
    </location>
</feature>
<dbReference type="InterPro" id="IPR010933">
    <property type="entry name" value="NADH_DH_su2_C"/>
</dbReference>
<dbReference type="GO" id="GO:0008137">
    <property type="term" value="F:NADH dehydrogenase (ubiquinone) activity"/>
    <property type="evidence" value="ECO:0007669"/>
    <property type="project" value="InterPro"/>
</dbReference>
<sequence>MSPYIQPPYFRPTTLHNNHRNQFTLTHRMMGLEINTSPLSPLWPNTTTHEQSKLQPNTFSHKPQQQQYCYLQAQPTHGSPDNENYNKYPTQSHPQSSLSPLPEKSDQPHYTRDYQKSYKAWTYQLDSFSPHDKNLHHSPSFFNYNQTTQHYESYKEFFPPSEAAEAASIKPNFEKSWPTHLSPTSAEWSWSSNSHQPSPYLHLSSMLSWPPPPSSYSYSTKPQQLTPYPHPELKPPPSQPLYPSFSCHQGAYRPQQASCQNDWSYKNWLNTTSPQPPPSSPSPLLSLYFYLRLSYTMALTAAPNNLTGTLPWRTPTTKPSMITATMTTSSILLLPLTPGIMALLTL</sequence>
<dbReference type="EMBL" id="KT715694">
    <property type="protein sequence ID" value="ALO20450.1"/>
    <property type="molecule type" value="Genomic_DNA"/>
</dbReference>